<dbReference type="AlphaFoldDB" id="O28961"/>
<sequence length="243" mass="28434">MRCLLLGGFTLLSRLCRSTAASSGSFRNGCGGCNSQGAGQPERFNFNRNTILLDGMRFIVIDGMDGAGKDTHAEFVRRRYAERGSVIVRTHPSDSLFGRVAKASLLRRGKFFHLMAAIFYFFDVIYSLLRYYGRAETVIFVRYLGGVLYLPERYARVLYRFFRSVLPTSPYMFYLEAEPEVCMERVARRSESEMFENIEDFRRVRERAFRILKGWKFINTNRPIEETRREIERILSELDRRFP</sequence>
<dbReference type="HOGENOM" id="CLU_049131_1_2_2"/>
<protein>
    <submittedName>
        <fullName evidence="3">Thymidylate kinase, putative</fullName>
    </submittedName>
</protein>
<dbReference type="STRING" id="224325.AF_1308"/>
<keyword evidence="1" id="KW-0472">Membrane</keyword>
<dbReference type="EMBL" id="AE000782">
    <property type="protein sequence ID" value="AAB89936.1"/>
    <property type="molecule type" value="Genomic_DNA"/>
</dbReference>
<keyword evidence="3" id="KW-0418">Kinase</keyword>
<dbReference type="SUPFAM" id="SSF52540">
    <property type="entry name" value="P-loop containing nucleoside triphosphate hydrolases"/>
    <property type="match status" value="1"/>
</dbReference>
<evidence type="ECO:0000259" key="2">
    <source>
        <dbReference type="Pfam" id="PF02223"/>
    </source>
</evidence>
<dbReference type="KEGG" id="afu:AF_1308"/>
<name>O28961_ARCFU</name>
<evidence type="ECO:0000313" key="3">
    <source>
        <dbReference type="EMBL" id="AAB89936.1"/>
    </source>
</evidence>
<dbReference type="GO" id="GO:0016301">
    <property type="term" value="F:kinase activity"/>
    <property type="evidence" value="ECO:0007669"/>
    <property type="project" value="UniProtKB-KW"/>
</dbReference>
<organism evidence="3 4">
    <name type="scientific">Archaeoglobus fulgidus (strain ATCC 49558 / DSM 4304 / JCM 9628 / NBRC 100126 / VC-16)</name>
    <dbReference type="NCBI Taxonomy" id="224325"/>
    <lineage>
        <taxon>Archaea</taxon>
        <taxon>Methanobacteriati</taxon>
        <taxon>Methanobacteriota</taxon>
        <taxon>Archaeoglobi</taxon>
        <taxon>Archaeoglobales</taxon>
        <taxon>Archaeoglobaceae</taxon>
        <taxon>Archaeoglobus</taxon>
    </lineage>
</organism>
<dbReference type="InterPro" id="IPR027417">
    <property type="entry name" value="P-loop_NTPase"/>
</dbReference>
<feature type="transmembrane region" description="Helical" evidence="1">
    <location>
        <begin position="111"/>
        <end position="132"/>
    </location>
</feature>
<keyword evidence="1" id="KW-1133">Transmembrane helix</keyword>
<feature type="domain" description="Thymidylate kinase-like" evidence="2">
    <location>
        <begin position="61"/>
        <end position="231"/>
    </location>
</feature>
<dbReference type="PaxDb" id="224325-AF_1308"/>
<dbReference type="Pfam" id="PF02223">
    <property type="entry name" value="Thymidylate_kin"/>
    <property type="match status" value="1"/>
</dbReference>
<dbReference type="Gene3D" id="3.40.50.300">
    <property type="entry name" value="P-loop containing nucleotide triphosphate hydrolases"/>
    <property type="match status" value="1"/>
</dbReference>
<evidence type="ECO:0000256" key="1">
    <source>
        <dbReference type="SAM" id="Phobius"/>
    </source>
</evidence>
<reference evidence="3 4" key="1">
    <citation type="journal article" date="1997" name="Nature">
        <title>The complete genome sequence of the hyperthermophilic, sulphate-reducing archaeon Archaeoglobus fulgidus.</title>
        <authorList>
            <person name="Klenk H.P."/>
            <person name="Clayton R.A."/>
            <person name="Tomb J."/>
            <person name="White O."/>
            <person name="Nelson K.E."/>
            <person name="Ketchum K.A."/>
            <person name="Dodson R.J."/>
            <person name="Gwinn M."/>
            <person name="Hickey E.K."/>
            <person name="Peterson J.D."/>
            <person name="Richardson D.L."/>
            <person name="Kerlavage A.R."/>
            <person name="Graham D.E."/>
            <person name="Kyrpides N.C."/>
            <person name="Fleischmann R.D."/>
            <person name="Quackenbush J."/>
            <person name="Lee N.H."/>
            <person name="Sutton G.G."/>
            <person name="Gill S."/>
            <person name="Kirkness E.F."/>
            <person name="Dougherty B.A."/>
            <person name="McKenney K."/>
            <person name="Adams M.D."/>
            <person name="Loftus B."/>
            <person name="Peterson S."/>
            <person name="Reich C.I."/>
            <person name="McNeil L.K."/>
            <person name="Badger J.H."/>
            <person name="Glodek A."/>
            <person name="Zhou L."/>
            <person name="Overbeek R."/>
            <person name="Gocayne J.D."/>
            <person name="Weidman J.F."/>
            <person name="McDonald L."/>
            <person name="Utterback T."/>
            <person name="Cotton M.D."/>
            <person name="Spriggs T."/>
            <person name="Artiach P."/>
            <person name="Kaine B.P."/>
            <person name="Sykes S.M."/>
            <person name="Sadow P.W."/>
            <person name="D'Andrea K.P."/>
            <person name="Bowman C."/>
            <person name="Fujii C."/>
            <person name="Garland S.A."/>
            <person name="Mason T.M."/>
            <person name="Olsen G.J."/>
            <person name="Fraser C.M."/>
            <person name="Smith H.O."/>
            <person name="Woese C.R."/>
            <person name="Venter J.C."/>
        </authorList>
    </citation>
    <scope>NUCLEOTIDE SEQUENCE [LARGE SCALE GENOMIC DNA]</scope>
    <source>
        <strain evidence="4">ATCC 49558 / DSM 4304 / JCM 9628 / NBRC 100126 / VC-16</strain>
    </source>
</reference>
<dbReference type="Proteomes" id="UP000002199">
    <property type="component" value="Chromosome"/>
</dbReference>
<dbReference type="PhylomeDB" id="O28961"/>
<dbReference type="InterPro" id="IPR039430">
    <property type="entry name" value="Thymidylate_kin-like_dom"/>
</dbReference>
<dbReference type="DNASU" id="1484534"/>
<evidence type="ECO:0000313" key="4">
    <source>
        <dbReference type="Proteomes" id="UP000002199"/>
    </source>
</evidence>
<keyword evidence="1" id="KW-0812">Transmembrane</keyword>
<dbReference type="PIR" id="C69413">
    <property type="entry name" value="C69413"/>
</dbReference>
<keyword evidence="3" id="KW-0808">Transferase</keyword>
<accession>O28961</accession>
<keyword evidence="4" id="KW-1185">Reference proteome</keyword>
<gene>
    <name evidence="3" type="ordered locus">AF_1308</name>
</gene>
<proteinExistence type="predicted"/>
<dbReference type="EnsemblBacteria" id="AAB89936">
    <property type="protein sequence ID" value="AAB89936"/>
    <property type="gene ID" value="AF_1308"/>
</dbReference>
<dbReference type="eggNOG" id="arCOG01893">
    <property type="taxonomic scope" value="Archaea"/>
</dbReference>